<evidence type="ECO:0000256" key="4">
    <source>
        <dbReference type="SAM" id="MobiDB-lite"/>
    </source>
</evidence>
<dbReference type="SUPFAM" id="SSF53335">
    <property type="entry name" value="S-adenosyl-L-methionine-dependent methyltransferases"/>
    <property type="match status" value="1"/>
</dbReference>
<keyword evidence="1 3" id="KW-0694">RNA-binding</keyword>
<evidence type="ECO:0000256" key="1">
    <source>
        <dbReference type="ARBA" id="ARBA00022884"/>
    </source>
</evidence>
<dbReference type="RefSeq" id="WP_140459138.1">
    <property type="nucleotide sequence ID" value="NZ_BAABFI010000004.1"/>
</dbReference>
<dbReference type="GO" id="GO:0003723">
    <property type="term" value="F:RNA binding"/>
    <property type="evidence" value="ECO:0007669"/>
    <property type="project" value="UniProtKB-KW"/>
</dbReference>
<gene>
    <name evidence="6" type="ORF">BKA21_000059</name>
</gene>
<dbReference type="Proteomes" id="UP000577956">
    <property type="component" value="Unassembled WGS sequence"/>
</dbReference>
<evidence type="ECO:0000256" key="3">
    <source>
        <dbReference type="PROSITE-ProRule" id="PRU00182"/>
    </source>
</evidence>
<dbReference type="InterPro" id="IPR036986">
    <property type="entry name" value="S4_RNA-bd_sf"/>
</dbReference>
<dbReference type="CDD" id="cd00165">
    <property type="entry name" value="S4"/>
    <property type="match status" value="1"/>
</dbReference>
<dbReference type="InterPro" id="IPR004538">
    <property type="entry name" value="Hemolysin_A/TlyA"/>
</dbReference>
<dbReference type="InterPro" id="IPR029063">
    <property type="entry name" value="SAM-dependent_MTases_sf"/>
</dbReference>
<accession>A0A7Y9FC45</accession>
<dbReference type="EC" id="2.1.1.227" evidence="6"/>
<sequence length="309" mass="32087">MSARLDVELVRRGLARSRAHAARLVAEGRVRVAATPARRPSAAVGPEEVLEVVADTEDPGYASRAAHKLDVALESFVAHGVSPAGRRCLDVGASTGGFTDVLLRRGAAHVVAVDVGHDQMVPRLRADARVEVREGVNARSLRAGDVDPAPDLVVGDLSFISLRLVLGALLDVCAPGADLVLLVKPQFEVGRERLGPQGVVRDPELWRRAVADVCADAAARGATVRDVQVSALPGVHGNVEFVLLLRAPGPPVTTGPSPAADVTGDAGTPTSPVPGMIEAAVAAAREGSRDVGHGRPRRARATVSRAGRS</sequence>
<proteinExistence type="inferred from homology"/>
<dbReference type="EC" id="2.1.1.226" evidence="6"/>
<keyword evidence="6" id="KW-0808">Transferase</keyword>
<evidence type="ECO:0000256" key="2">
    <source>
        <dbReference type="ARBA" id="ARBA00029460"/>
    </source>
</evidence>
<dbReference type="EMBL" id="JACCBK010000001">
    <property type="protein sequence ID" value="NYD84510.1"/>
    <property type="molecule type" value="Genomic_DNA"/>
</dbReference>
<dbReference type="NCBIfam" id="TIGR00478">
    <property type="entry name" value="tly"/>
    <property type="match status" value="1"/>
</dbReference>
<dbReference type="InterPro" id="IPR047048">
    <property type="entry name" value="TlyA"/>
</dbReference>
<dbReference type="PROSITE" id="PS50889">
    <property type="entry name" value="S4"/>
    <property type="match status" value="1"/>
</dbReference>
<dbReference type="CDD" id="cd02440">
    <property type="entry name" value="AdoMet_MTases"/>
    <property type="match status" value="1"/>
</dbReference>
<dbReference type="PANTHER" id="PTHR32319:SF0">
    <property type="entry name" value="BACTERIAL HEMOLYSIN-LIKE PROTEIN"/>
    <property type="match status" value="1"/>
</dbReference>
<evidence type="ECO:0000313" key="6">
    <source>
        <dbReference type="EMBL" id="NYD84510.1"/>
    </source>
</evidence>
<dbReference type="Gene3D" id="3.40.50.150">
    <property type="entry name" value="Vaccinia Virus protein VP39"/>
    <property type="match status" value="1"/>
</dbReference>
<dbReference type="GO" id="GO:0008168">
    <property type="term" value="F:methyltransferase activity"/>
    <property type="evidence" value="ECO:0007669"/>
    <property type="project" value="UniProtKB-KW"/>
</dbReference>
<dbReference type="Gene3D" id="3.10.290.10">
    <property type="entry name" value="RNA-binding S4 domain"/>
    <property type="match status" value="1"/>
</dbReference>
<evidence type="ECO:0000313" key="7">
    <source>
        <dbReference type="Proteomes" id="UP000577956"/>
    </source>
</evidence>
<dbReference type="PANTHER" id="PTHR32319">
    <property type="entry name" value="BACTERIAL HEMOLYSIN-LIKE PROTEIN"/>
    <property type="match status" value="1"/>
</dbReference>
<dbReference type="PIRSF" id="PIRSF005578">
    <property type="entry name" value="TlyA"/>
    <property type="match status" value="1"/>
</dbReference>
<dbReference type="GO" id="GO:0032259">
    <property type="term" value="P:methylation"/>
    <property type="evidence" value="ECO:0007669"/>
    <property type="project" value="UniProtKB-KW"/>
</dbReference>
<dbReference type="InterPro" id="IPR002877">
    <property type="entry name" value="RNA_MeTrfase_FtsJ_dom"/>
</dbReference>
<protein>
    <submittedName>
        <fullName evidence="6">23S rRNA (Cytidine1920-2'-O)/16S rRNA (Cytidine1409-2'-O)-methyltransferase</fullName>
        <ecNumber evidence="6">2.1.1.226</ecNumber>
        <ecNumber evidence="6">2.1.1.227</ecNumber>
    </submittedName>
</protein>
<dbReference type="Pfam" id="PF01479">
    <property type="entry name" value="S4"/>
    <property type="match status" value="1"/>
</dbReference>
<name>A0A7Y9FC45_9CELL</name>
<keyword evidence="6" id="KW-0489">Methyltransferase</keyword>
<dbReference type="SMART" id="SM00363">
    <property type="entry name" value="S4"/>
    <property type="match status" value="1"/>
</dbReference>
<dbReference type="AlphaFoldDB" id="A0A7Y9FC45"/>
<feature type="region of interest" description="Disordered" evidence="4">
    <location>
        <begin position="252"/>
        <end position="309"/>
    </location>
</feature>
<organism evidence="6 7">
    <name type="scientific">Cellulomonas oligotrophica</name>
    <dbReference type="NCBI Taxonomy" id="931536"/>
    <lineage>
        <taxon>Bacteria</taxon>
        <taxon>Bacillati</taxon>
        <taxon>Actinomycetota</taxon>
        <taxon>Actinomycetes</taxon>
        <taxon>Micrococcales</taxon>
        <taxon>Cellulomonadaceae</taxon>
        <taxon>Cellulomonas</taxon>
    </lineage>
</organism>
<reference evidence="6 7" key="1">
    <citation type="submission" date="2020-07" db="EMBL/GenBank/DDBJ databases">
        <title>Sequencing the genomes of 1000 actinobacteria strains.</title>
        <authorList>
            <person name="Klenk H.-P."/>
        </authorList>
    </citation>
    <scope>NUCLEOTIDE SEQUENCE [LARGE SCALE GENOMIC DNA]</scope>
    <source>
        <strain evidence="6 7">DSM 24482</strain>
    </source>
</reference>
<feature type="domain" description="RNA-binding S4" evidence="5">
    <location>
        <begin position="3"/>
        <end position="70"/>
    </location>
</feature>
<comment type="similarity">
    <text evidence="2">Belongs to the TlyA family.</text>
</comment>
<dbReference type="Pfam" id="PF01728">
    <property type="entry name" value="FtsJ"/>
    <property type="match status" value="1"/>
</dbReference>
<evidence type="ECO:0000259" key="5">
    <source>
        <dbReference type="SMART" id="SM00363"/>
    </source>
</evidence>
<comment type="caution">
    <text evidence="6">The sequence shown here is derived from an EMBL/GenBank/DDBJ whole genome shotgun (WGS) entry which is preliminary data.</text>
</comment>
<dbReference type="InterPro" id="IPR002942">
    <property type="entry name" value="S4_RNA-bd"/>
</dbReference>
<dbReference type="SUPFAM" id="SSF55174">
    <property type="entry name" value="Alpha-L RNA-binding motif"/>
    <property type="match status" value="1"/>
</dbReference>